<reference evidence="1 2" key="1">
    <citation type="submission" date="2019-03" db="EMBL/GenBank/DDBJ databases">
        <title>Complete Genome Sequence of Paraburkholderia dipogonis ICMP 19430T, a Nitrogen-fixing Symbiont of the South African Invasive Legume Dipogon lignosus in New Zealand.</title>
        <authorList>
            <person name="De Meyer S.E."/>
        </authorList>
    </citation>
    <scope>NUCLEOTIDE SEQUENCE [LARGE SCALE GENOMIC DNA]</scope>
    <source>
        <strain evidence="1 2">ICMP 19430</strain>
    </source>
</reference>
<proteinExistence type="predicted"/>
<dbReference type="EMBL" id="SNVI01000005">
    <property type="protein sequence ID" value="TFE37608.1"/>
    <property type="molecule type" value="Genomic_DNA"/>
</dbReference>
<gene>
    <name evidence="1" type="ORF">E2553_40010</name>
</gene>
<protein>
    <submittedName>
        <fullName evidence="1">Uncharacterized protein</fullName>
    </submittedName>
</protein>
<organism evidence="1 2">
    <name type="scientific">Paraburkholderia dipogonis</name>
    <dbReference type="NCBI Taxonomy" id="1211383"/>
    <lineage>
        <taxon>Bacteria</taxon>
        <taxon>Pseudomonadati</taxon>
        <taxon>Pseudomonadota</taxon>
        <taxon>Betaproteobacteria</taxon>
        <taxon>Burkholderiales</taxon>
        <taxon>Burkholderiaceae</taxon>
        <taxon>Paraburkholderia</taxon>
    </lineage>
</organism>
<dbReference type="AlphaFoldDB" id="A0A4Y8MJL1"/>
<evidence type="ECO:0000313" key="2">
    <source>
        <dbReference type="Proteomes" id="UP000297385"/>
    </source>
</evidence>
<dbReference type="GeneID" id="97309432"/>
<comment type="caution">
    <text evidence="1">The sequence shown here is derived from an EMBL/GenBank/DDBJ whole genome shotgun (WGS) entry which is preliminary data.</text>
</comment>
<name>A0A4Y8MJL1_9BURK</name>
<sequence length="91" mass="10029">MNEESEMIKARLDALETVVSLMARRDPGALQAVQMALTKEYEAALQEANTPPETGFPAAVRTEFRPIRNPLAEQARVNAYEDLRLKVGGAT</sequence>
<accession>A0A4Y8MJL1</accession>
<evidence type="ECO:0000313" key="1">
    <source>
        <dbReference type="EMBL" id="TFE37608.1"/>
    </source>
</evidence>
<dbReference type="RefSeq" id="WP_134466131.1">
    <property type="nucleotide sequence ID" value="NZ_JBHMFL010000137.1"/>
</dbReference>
<dbReference type="Proteomes" id="UP000297385">
    <property type="component" value="Unassembled WGS sequence"/>
</dbReference>